<name>A0A0A3XIF5_BRAJP</name>
<protein>
    <submittedName>
        <fullName evidence="2">Uncharacterized protein</fullName>
    </submittedName>
</protein>
<organism evidence="2 3">
    <name type="scientific">Bradyrhizobium japonicum</name>
    <dbReference type="NCBI Taxonomy" id="375"/>
    <lineage>
        <taxon>Bacteria</taxon>
        <taxon>Pseudomonadati</taxon>
        <taxon>Pseudomonadota</taxon>
        <taxon>Alphaproteobacteria</taxon>
        <taxon>Hyphomicrobiales</taxon>
        <taxon>Nitrobacteraceae</taxon>
        <taxon>Bradyrhizobium</taxon>
    </lineage>
</organism>
<reference evidence="2 3" key="1">
    <citation type="submission" date="2014-09" db="EMBL/GenBank/DDBJ databases">
        <title>Draft genome of Bradyrhizobium japonicum Is-34.</title>
        <authorList>
            <person name="Tsurumaru H."/>
            <person name="Yamakawa T."/>
            <person name="Hashimoto S."/>
            <person name="Okizaki K."/>
            <person name="Kanesaki Y."/>
            <person name="Yoshikawa H."/>
            <person name="Yajima S."/>
        </authorList>
    </citation>
    <scope>NUCLEOTIDE SEQUENCE [LARGE SCALE GENOMIC DNA]</scope>
    <source>
        <strain evidence="2 3">Is-34</strain>
    </source>
</reference>
<evidence type="ECO:0000313" key="3">
    <source>
        <dbReference type="Proteomes" id="UP000030377"/>
    </source>
</evidence>
<gene>
    <name evidence="2" type="ORF">MA20_40935</name>
</gene>
<dbReference type="KEGG" id="bjp:RN69_37435"/>
<proteinExistence type="predicted"/>
<accession>A0A0A3XIF5</accession>
<dbReference type="AlphaFoldDB" id="A0A0A3XIF5"/>
<feature type="compositionally biased region" description="Basic residues" evidence="1">
    <location>
        <begin position="138"/>
        <end position="153"/>
    </location>
</feature>
<feature type="region of interest" description="Disordered" evidence="1">
    <location>
        <begin position="133"/>
        <end position="157"/>
    </location>
</feature>
<comment type="caution">
    <text evidence="2">The sequence shown here is derived from an EMBL/GenBank/DDBJ whole genome shotgun (WGS) entry which is preliminary data.</text>
</comment>
<evidence type="ECO:0000256" key="1">
    <source>
        <dbReference type="SAM" id="MobiDB-lite"/>
    </source>
</evidence>
<dbReference type="OrthoDB" id="8248699at2"/>
<evidence type="ECO:0000313" key="2">
    <source>
        <dbReference type="EMBL" id="KGT74095.1"/>
    </source>
</evidence>
<sequence length="178" mass="19853">MWKTPTLSPFEDKVPCQSRLWLFRMKLLVRVTAGPISMRRLSVLQTKADVVEIHILRTVGLDQARDSIADGMDCRRSNCFLATSVEQTAGGHCETELQFVPAVMDSGVPTPPLSMSAHSQAGTQPAIRCRFAPAATERKRRPTHPRLHRRRQSPRPEGPTHCILCVVIVDKCCPLGFL</sequence>
<dbReference type="EMBL" id="JRPN01000038">
    <property type="protein sequence ID" value="KGT74095.1"/>
    <property type="molecule type" value="Genomic_DNA"/>
</dbReference>
<dbReference type="Proteomes" id="UP000030377">
    <property type="component" value="Unassembled WGS sequence"/>
</dbReference>